<feature type="compositionally biased region" description="Basic and acidic residues" evidence="1">
    <location>
        <begin position="18"/>
        <end position="31"/>
    </location>
</feature>
<feature type="compositionally biased region" description="Polar residues" evidence="1">
    <location>
        <begin position="36"/>
        <end position="63"/>
    </location>
</feature>
<feature type="compositionally biased region" description="Basic residues" evidence="1">
    <location>
        <begin position="1"/>
        <end position="10"/>
    </location>
</feature>
<name>A0AAW2F386_9HYME</name>
<feature type="region of interest" description="Disordered" evidence="1">
    <location>
        <begin position="1"/>
        <end position="63"/>
    </location>
</feature>
<keyword evidence="3" id="KW-1185">Reference proteome</keyword>
<gene>
    <name evidence="2" type="ORF">PUN28_014331</name>
</gene>
<reference evidence="2 3" key="1">
    <citation type="submission" date="2023-03" db="EMBL/GenBank/DDBJ databases">
        <title>High recombination rates correlate with genetic variation in Cardiocondyla obscurior ants.</title>
        <authorList>
            <person name="Errbii M."/>
        </authorList>
    </citation>
    <scope>NUCLEOTIDE SEQUENCE [LARGE SCALE GENOMIC DNA]</scope>
    <source>
        <strain evidence="2">Alpha-2009</strain>
        <tissue evidence="2">Whole body</tissue>
    </source>
</reference>
<dbReference type="Proteomes" id="UP001430953">
    <property type="component" value="Unassembled WGS sequence"/>
</dbReference>
<accession>A0AAW2F386</accession>
<dbReference type="EMBL" id="JADYXP020000015">
    <property type="protein sequence ID" value="KAL0109166.1"/>
    <property type="molecule type" value="Genomic_DNA"/>
</dbReference>
<organism evidence="2 3">
    <name type="scientific">Cardiocondyla obscurior</name>
    <dbReference type="NCBI Taxonomy" id="286306"/>
    <lineage>
        <taxon>Eukaryota</taxon>
        <taxon>Metazoa</taxon>
        <taxon>Ecdysozoa</taxon>
        <taxon>Arthropoda</taxon>
        <taxon>Hexapoda</taxon>
        <taxon>Insecta</taxon>
        <taxon>Pterygota</taxon>
        <taxon>Neoptera</taxon>
        <taxon>Endopterygota</taxon>
        <taxon>Hymenoptera</taxon>
        <taxon>Apocrita</taxon>
        <taxon>Aculeata</taxon>
        <taxon>Formicoidea</taxon>
        <taxon>Formicidae</taxon>
        <taxon>Myrmicinae</taxon>
        <taxon>Cardiocondyla</taxon>
    </lineage>
</organism>
<sequence>MRGALRRTPFRPRSSFSRGRDTSEDVNERKKPFSLCRTSGTITDSDSRRTNSARGNSNHVRAV</sequence>
<comment type="caution">
    <text evidence="2">The sequence shown here is derived from an EMBL/GenBank/DDBJ whole genome shotgun (WGS) entry which is preliminary data.</text>
</comment>
<dbReference type="AlphaFoldDB" id="A0AAW2F386"/>
<proteinExistence type="predicted"/>
<protein>
    <submittedName>
        <fullName evidence="2">Uncharacterized protein</fullName>
    </submittedName>
</protein>
<evidence type="ECO:0000313" key="3">
    <source>
        <dbReference type="Proteomes" id="UP001430953"/>
    </source>
</evidence>
<evidence type="ECO:0000313" key="2">
    <source>
        <dbReference type="EMBL" id="KAL0109166.1"/>
    </source>
</evidence>
<evidence type="ECO:0000256" key="1">
    <source>
        <dbReference type="SAM" id="MobiDB-lite"/>
    </source>
</evidence>